<gene>
    <name evidence="2" type="ORF">VHA01S_046_00240</name>
</gene>
<evidence type="ECO:0000313" key="3">
    <source>
        <dbReference type="Proteomes" id="UP000017800"/>
    </source>
</evidence>
<dbReference type="InterPro" id="IPR027417">
    <property type="entry name" value="P-loop_NTPase"/>
</dbReference>
<keyword evidence="3" id="KW-1185">Reference proteome</keyword>
<dbReference type="eggNOG" id="COG4928">
    <property type="taxonomic scope" value="Bacteria"/>
</dbReference>
<evidence type="ECO:0000313" key="2">
    <source>
        <dbReference type="EMBL" id="GAD90515.1"/>
    </source>
</evidence>
<dbReference type="PANTHER" id="PTHR22674">
    <property type="entry name" value="NTPASE, KAP FAMILY P-LOOP DOMAIN-CONTAINING 1"/>
    <property type="match status" value="1"/>
</dbReference>
<accession>V5HMS7</accession>
<dbReference type="SUPFAM" id="SSF52540">
    <property type="entry name" value="P-loop containing nucleoside triphosphate hydrolases"/>
    <property type="match status" value="1"/>
</dbReference>
<protein>
    <recommendedName>
        <fullName evidence="1">KAP NTPase domain-containing protein</fullName>
    </recommendedName>
</protein>
<evidence type="ECO:0000259" key="1">
    <source>
        <dbReference type="Pfam" id="PF07693"/>
    </source>
</evidence>
<dbReference type="Pfam" id="PF07693">
    <property type="entry name" value="KAP_NTPase"/>
    <property type="match status" value="1"/>
</dbReference>
<dbReference type="PANTHER" id="PTHR22674:SF6">
    <property type="entry name" value="NTPASE KAP FAMILY P-LOOP DOMAIN-CONTAINING PROTEIN 1"/>
    <property type="match status" value="1"/>
</dbReference>
<comment type="caution">
    <text evidence="2">The sequence shown here is derived from an EMBL/GenBank/DDBJ whole genome shotgun (WGS) entry which is preliminary data.</text>
</comment>
<dbReference type="Proteomes" id="UP000017800">
    <property type="component" value="Unassembled WGS sequence"/>
</dbReference>
<proteinExistence type="predicted"/>
<dbReference type="Gene3D" id="3.40.50.300">
    <property type="entry name" value="P-loop containing nucleotide triphosphate hydrolases"/>
    <property type="match status" value="1"/>
</dbReference>
<reference evidence="2 3" key="1">
    <citation type="submission" date="2013-11" db="EMBL/GenBank/DDBJ databases">
        <title>Whole genome shotgun sequence of Vibrio halioticoli NBRC 102217.</title>
        <authorList>
            <person name="Isaki S."/>
            <person name="Kimura A."/>
            <person name="Ohji S."/>
            <person name="Hosoyama A."/>
            <person name="Fujita N."/>
            <person name="Hashimoto M."/>
            <person name="Hosoyama Y."/>
            <person name="Yamazoe A."/>
        </authorList>
    </citation>
    <scope>NUCLEOTIDE SEQUENCE [LARGE SCALE GENOMIC DNA]</scope>
    <source>
        <strain evidence="2 3">NBRC 102217</strain>
    </source>
</reference>
<sequence>MPEIQIKHHSWLEEFTFENCLLNRHDYGQFIADYITEENEGFVLNLNGAWGSGKTQFLKRLYTLLNNQNHPTIYIDAWESDFTKEPLTVVSSELLSQLEKYSAITGSDFDAVKSLLGKFIKGTAIAASGYVSKKLLDDSATGVEAVKTLFEKTDADYISSIQKGYTEQIDAIKEIRTKLSLLAEILKQNHGQELPIVVLVDELDRCRPDYAIEMLEVIKHFFDTKHFVFIIATDTEQLCCSIKAIYGDDFDSEKYLKRFFHRKAQLPMPDLKHYLNAMGLNEKIDSFTNLILIPSLNGIDVDIHVHIELVSKAYNLDVRSVDQLTAKFFACLRTANNSPKQQVINTFTLLIALVEFDRNADEYKNRKQDNKQRNNFIGCNVVTLFDYHQNSGKVVNKKLFDLCLESSSKLYKEIEDRWHKEVFQIEPMYPEDVYHYTRNNDTINYALTNVESSLLNSLRAYAYEPRDGTPKYWFWDDYTRVVELAGNIE</sequence>
<dbReference type="InterPro" id="IPR052754">
    <property type="entry name" value="NTPase_KAP_P-loop"/>
</dbReference>
<feature type="domain" description="KAP NTPase" evidence="1">
    <location>
        <begin position="30"/>
        <end position="326"/>
    </location>
</feature>
<dbReference type="InterPro" id="IPR011646">
    <property type="entry name" value="KAP_P-loop"/>
</dbReference>
<dbReference type="EMBL" id="BAUJ01000046">
    <property type="protein sequence ID" value="GAD90515.1"/>
    <property type="molecule type" value="Genomic_DNA"/>
</dbReference>
<dbReference type="RefSeq" id="WP_023404843.1">
    <property type="nucleotide sequence ID" value="NZ_BAUJ01000046.1"/>
</dbReference>
<name>V5HMS7_9VIBR</name>
<organism evidence="2 3">
    <name type="scientific">Vibrio halioticoli NBRC 102217</name>
    <dbReference type="NCBI Taxonomy" id="1219072"/>
    <lineage>
        <taxon>Bacteria</taxon>
        <taxon>Pseudomonadati</taxon>
        <taxon>Pseudomonadota</taxon>
        <taxon>Gammaproteobacteria</taxon>
        <taxon>Vibrionales</taxon>
        <taxon>Vibrionaceae</taxon>
        <taxon>Vibrio</taxon>
    </lineage>
</organism>
<dbReference type="AlphaFoldDB" id="V5HMS7"/>
<dbReference type="OrthoDB" id="88903at2"/>